<sequence length="267" mass="30090">MCARTFTRLHPQTRITVTWAPGHVNIAGNERADVLAKRAASTKSSSDDLDISRRLREKLPVSRSATLQAFNAELKSALLPHSLAVLLLQLRTGHIPLAQHLHRIQKTVTDKTFRLFPIIWRFVVFIAWMCQIMIIDLRDPYRYGKNLPPSIGATSKRRRRASTANIDSEELDAEPEDLEIHDKVKDPLAWLNDGLPDLRIASTGRFDLADDFDIKQYLHILASSVEGSVSSFQVADGEKRIDRERAAIAAADSLAPKEHQWKSWGSI</sequence>
<dbReference type="InterPro" id="IPR012337">
    <property type="entry name" value="RNaseH-like_sf"/>
</dbReference>
<evidence type="ECO:0000313" key="5">
    <source>
        <dbReference type="Proteomes" id="UP001362999"/>
    </source>
</evidence>
<dbReference type="Gene3D" id="3.30.420.10">
    <property type="entry name" value="Ribonuclease H-like superfamily/Ribonuclease H"/>
    <property type="match status" value="1"/>
</dbReference>
<proteinExistence type="predicted"/>
<comment type="caution">
    <text evidence="3">The sequence shown here is derived from an EMBL/GenBank/DDBJ whole genome shotgun (WGS) entry which is preliminary data.</text>
</comment>
<keyword evidence="1" id="KW-0812">Transmembrane</keyword>
<dbReference type="GO" id="GO:0003676">
    <property type="term" value="F:nucleic acid binding"/>
    <property type="evidence" value="ECO:0007669"/>
    <property type="project" value="InterPro"/>
</dbReference>
<dbReference type="AlphaFoldDB" id="A0AAV9Z4P7"/>
<reference evidence="3 5" key="1">
    <citation type="journal article" date="2024" name="J Genomics">
        <title>Draft genome sequencing and assembly of Favolaschia claudopus CIRM-BRFM 2984 isolated from oak limbs.</title>
        <authorList>
            <person name="Navarro D."/>
            <person name="Drula E."/>
            <person name="Chaduli D."/>
            <person name="Cazenave R."/>
            <person name="Ahrendt S."/>
            <person name="Wang J."/>
            <person name="Lipzen A."/>
            <person name="Daum C."/>
            <person name="Barry K."/>
            <person name="Grigoriev I.V."/>
            <person name="Favel A."/>
            <person name="Rosso M.N."/>
            <person name="Martin F."/>
        </authorList>
    </citation>
    <scope>NUCLEOTIDE SEQUENCE [LARGE SCALE GENOMIC DNA]</scope>
    <source>
        <strain evidence="3 5">CIRM-BRFM 2984</strain>
    </source>
</reference>
<dbReference type="GO" id="GO:0004523">
    <property type="term" value="F:RNA-DNA hybrid ribonuclease activity"/>
    <property type="evidence" value="ECO:0007669"/>
    <property type="project" value="InterPro"/>
</dbReference>
<dbReference type="InterPro" id="IPR002156">
    <property type="entry name" value="RNaseH_domain"/>
</dbReference>
<keyword evidence="1" id="KW-1133">Transmembrane helix</keyword>
<keyword evidence="5" id="KW-1185">Reference proteome</keyword>
<dbReference type="SUPFAM" id="SSF53098">
    <property type="entry name" value="Ribonuclease H-like"/>
    <property type="match status" value="1"/>
</dbReference>
<evidence type="ECO:0000313" key="4">
    <source>
        <dbReference type="EMBL" id="KAK7029280.1"/>
    </source>
</evidence>
<evidence type="ECO:0000259" key="2">
    <source>
        <dbReference type="PROSITE" id="PS50879"/>
    </source>
</evidence>
<feature type="transmembrane region" description="Helical" evidence="1">
    <location>
        <begin position="118"/>
        <end position="137"/>
    </location>
</feature>
<dbReference type="Proteomes" id="UP001362999">
    <property type="component" value="Unassembled WGS sequence"/>
</dbReference>
<dbReference type="EMBL" id="JAWWNJ010000209">
    <property type="protein sequence ID" value="KAK6971582.1"/>
    <property type="molecule type" value="Genomic_DNA"/>
</dbReference>
<feature type="domain" description="RNase H type-1" evidence="2">
    <location>
        <begin position="1"/>
        <end position="41"/>
    </location>
</feature>
<protein>
    <recommendedName>
        <fullName evidence="2">RNase H type-1 domain-containing protein</fullName>
    </recommendedName>
</protein>
<gene>
    <name evidence="4" type="ORF">R3P38DRAFT_2775844</name>
    <name evidence="3" type="ORF">R3P38DRAFT_2813719</name>
</gene>
<name>A0AAV9Z4P7_9AGAR</name>
<evidence type="ECO:0000313" key="3">
    <source>
        <dbReference type="EMBL" id="KAK6971582.1"/>
    </source>
</evidence>
<evidence type="ECO:0000256" key="1">
    <source>
        <dbReference type="SAM" id="Phobius"/>
    </source>
</evidence>
<accession>A0AAV9Z4P7</accession>
<organism evidence="3 5">
    <name type="scientific">Favolaschia claudopus</name>
    <dbReference type="NCBI Taxonomy" id="2862362"/>
    <lineage>
        <taxon>Eukaryota</taxon>
        <taxon>Fungi</taxon>
        <taxon>Dikarya</taxon>
        <taxon>Basidiomycota</taxon>
        <taxon>Agaricomycotina</taxon>
        <taxon>Agaricomycetes</taxon>
        <taxon>Agaricomycetidae</taxon>
        <taxon>Agaricales</taxon>
        <taxon>Marasmiineae</taxon>
        <taxon>Mycenaceae</taxon>
        <taxon>Favolaschia</taxon>
    </lineage>
</organism>
<dbReference type="EMBL" id="JAWWNJ010000027">
    <property type="protein sequence ID" value="KAK7029280.1"/>
    <property type="molecule type" value="Genomic_DNA"/>
</dbReference>
<dbReference type="PROSITE" id="PS50879">
    <property type="entry name" value="RNASE_H_1"/>
    <property type="match status" value="1"/>
</dbReference>
<keyword evidence="1" id="KW-0472">Membrane</keyword>
<dbReference type="InterPro" id="IPR036397">
    <property type="entry name" value="RNaseH_sf"/>
</dbReference>